<dbReference type="RefSeq" id="WP_143091822.1">
    <property type="nucleotide sequence ID" value="NZ_FOFV01000018.1"/>
</dbReference>
<feature type="region of interest" description="Disordered" evidence="1">
    <location>
        <begin position="1"/>
        <end position="64"/>
    </location>
</feature>
<protein>
    <submittedName>
        <fullName evidence="2">Uncharacterized protein</fullName>
    </submittedName>
</protein>
<dbReference type="Proteomes" id="UP000199503">
    <property type="component" value="Unassembled WGS sequence"/>
</dbReference>
<dbReference type="OrthoDB" id="9857636at2"/>
<gene>
    <name evidence="2" type="ORF">SAMN04488000_118134</name>
</gene>
<evidence type="ECO:0000313" key="3">
    <source>
        <dbReference type="Proteomes" id="UP000199503"/>
    </source>
</evidence>
<proteinExistence type="predicted"/>
<dbReference type="AlphaFoldDB" id="A0A1H9VI14"/>
<reference evidence="3" key="1">
    <citation type="submission" date="2016-10" db="EMBL/GenBank/DDBJ databases">
        <authorList>
            <person name="Varghese N."/>
            <person name="Submissions S."/>
        </authorList>
    </citation>
    <scope>NUCLEOTIDE SEQUENCE [LARGE SCALE GENOMIC DNA]</scope>
    <source>
        <strain evidence="3">DSM 44437</strain>
    </source>
</reference>
<sequence length="173" mass="19759">MTDEPKPKPKPKAPRPGVNPFGGGYSQPPASRRPKRPQNAKERAARQLNAPAEDIARMDDDDLQGITPRDAARLLGEESYADKRDKKRLRTRWRFEQLRRFRTDEGRRRLVALLERSLTGDELEISEEIEEAIGNLLAIDREKKPDVPQLIGIDDRSDTAKAYARYRNEGSGR</sequence>
<evidence type="ECO:0000256" key="1">
    <source>
        <dbReference type="SAM" id="MobiDB-lite"/>
    </source>
</evidence>
<accession>A0A1H9VI14</accession>
<organism evidence="2 3">
    <name type="scientific">Lentzea albida</name>
    <dbReference type="NCBI Taxonomy" id="65499"/>
    <lineage>
        <taxon>Bacteria</taxon>
        <taxon>Bacillati</taxon>
        <taxon>Actinomycetota</taxon>
        <taxon>Actinomycetes</taxon>
        <taxon>Pseudonocardiales</taxon>
        <taxon>Pseudonocardiaceae</taxon>
        <taxon>Lentzea</taxon>
    </lineage>
</organism>
<name>A0A1H9VI14_9PSEU</name>
<evidence type="ECO:0000313" key="2">
    <source>
        <dbReference type="EMBL" id="SES21219.1"/>
    </source>
</evidence>
<dbReference type="EMBL" id="FOFV01000018">
    <property type="protein sequence ID" value="SES21219.1"/>
    <property type="molecule type" value="Genomic_DNA"/>
</dbReference>
<keyword evidence="3" id="KW-1185">Reference proteome</keyword>
<dbReference type="STRING" id="65499.SAMN04488000_118134"/>